<evidence type="ECO:0000256" key="4">
    <source>
        <dbReference type="ARBA" id="ARBA00023163"/>
    </source>
</evidence>
<evidence type="ECO:0000313" key="9">
    <source>
        <dbReference type="EMBL" id="TLC97992.1"/>
    </source>
</evidence>
<dbReference type="GO" id="GO:0003700">
    <property type="term" value="F:DNA-binding transcription factor activity"/>
    <property type="evidence" value="ECO:0007669"/>
    <property type="project" value="InterPro"/>
</dbReference>
<dbReference type="InterPro" id="IPR018060">
    <property type="entry name" value="HTH_AraC"/>
</dbReference>
<dbReference type="AlphaFoldDB" id="A0A4U8Q282"/>
<sequence>MRCKAMVADDEYIIRRGIISFLRKYEEIEVVAEAEDGEMALEIAQEEDIDIFFVDINMPFLSGLQFIEKLKNLQPQAIIVVITGYDDFEFARTALRLGVFEYILKPLMEEPFDNMIQEVLKEVQQQNKEDKYLKWAKMTLQQNKIHLVDAFLKNWLEGRLAEEEIEERMQYLDICIPKQYAVTIIHLEQAVDKDLGENWDDDLLSYAVQNISNEIFNDLKNVSSCQVENGDLVVISKDMGAEELRRKQLKCMESIEGCLPLKVVSVQETGEGYENLVAVYNRAAEQMESVKGGSSVIKIVKQYIEDNYNREELTLQDVADYTYLSPQHLSRIFRKEMGITFIDYLTKVRIRKAIDLLFEEDLKMYEIAEKVGYTTQHYFSNVFKKITGVSPAEYRKSAQKR</sequence>
<dbReference type="SUPFAM" id="SSF52172">
    <property type="entry name" value="CheY-like"/>
    <property type="match status" value="1"/>
</dbReference>
<dbReference type="PROSITE" id="PS00041">
    <property type="entry name" value="HTH_ARAC_FAMILY_1"/>
    <property type="match status" value="1"/>
</dbReference>
<feature type="domain" description="HTH araC/xylS-type" evidence="7">
    <location>
        <begin position="298"/>
        <end position="397"/>
    </location>
</feature>
<dbReference type="Gene3D" id="3.40.50.2300">
    <property type="match status" value="1"/>
</dbReference>
<keyword evidence="2" id="KW-0805">Transcription regulation</keyword>
<evidence type="ECO:0000259" key="8">
    <source>
        <dbReference type="PROSITE" id="PS50110"/>
    </source>
</evidence>
<proteinExistence type="predicted"/>
<dbReference type="PRINTS" id="PR00032">
    <property type="entry name" value="HTHARAC"/>
</dbReference>
<accession>A0A4U8Q282</accession>
<reference evidence="9 10" key="1">
    <citation type="journal article" date="2019" name="Anaerobe">
        <title>Detection of Robinsoniella peoriensis in multiple bone samples of a trauma patient.</title>
        <authorList>
            <person name="Schrottner P."/>
            <person name="Hartwich K."/>
            <person name="Bunk B."/>
            <person name="Schober I."/>
            <person name="Helbig S."/>
            <person name="Rudolph W.W."/>
            <person name="Gunzer F."/>
        </authorList>
    </citation>
    <scope>NUCLEOTIDE SEQUENCE [LARGE SCALE GENOMIC DNA]</scope>
    <source>
        <strain evidence="9 10">DSM 106044</strain>
    </source>
</reference>
<dbReference type="SUPFAM" id="SSF46689">
    <property type="entry name" value="Homeodomain-like"/>
    <property type="match status" value="2"/>
</dbReference>
<dbReference type="GO" id="GO:0008168">
    <property type="term" value="F:methyltransferase activity"/>
    <property type="evidence" value="ECO:0007669"/>
    <property type="project" value="UniProtKB-KW"/>
</dbReference>
<keyword evidence="4" id="KW-0804">Transcription</keyword>
<gene>
    <name evidence="9" type="primary">adaA_17</name>
    <name evidence="9" type="ORF">DSM106044_05360</name>
</gene>
<evidence type="ECO:0000256" key="6">
    <source>
        <dbReference type="PROSITE-ProRule" id="PRU00169"/>
    </source>
</evidence>
<dbReference type="STRING" id="180332.GCA_000797495_01717"/>
<dbReference type="RefSeq" id="WP_070041960.1">
    <property type="nucleotide sequence ID" value="NZ_CABMJZ010000093.1"/>
</dbReference>
<dbReference type="Gene3D" id="1.10.10.60">
    <property type="entry name" value="Homeodomain-like"/>
    <property type="match status" value="2"/>
</dbReference>
<protein>
    <recommendedName>
        <fullName evidence="1">Stage 0 sporulation protein A homolog</fullName>
    </recommendedName>
</protein>
<feature type="domain" description="Response regulatory" evidence="8">
    <location>
        <begin position="4"/>
        <end position="120"/>
    </location>
</feature>
<dbReference type="GO" id="GO:0032259">
    <property type="term" value="P:methylation"/>
    <property type="evidence" value="ECO:0007669"/>
    <property type="project" value="UniProtKB-KW"/>
</dbReference>
<dbReference type="InterPro" id="IPR020449">
    <property type="entry name" value="Tscrpt_reg_AraC-type_HTH"/>
</dbReference>
<dbReference type="PROSITE" id="PS50110">
    <property type="entry name" value="RESPONSE_REGULATORY"/>
    <property type="match status" value="1"/>
</dbReference>
<evidence type="ECO:0000313" key="10">
    <source>
        <dbReference type="Proteomes" id="UP000306509"/>
    </source>
</evidence>
<keyword evidence="6" id="KW-0597">Phosphoprotein</keyword>
<keyword evidence="3" id="KW-0238">DNA-binding</keyword>
<comment type="function">
    <text evidence="5">May play the central regulatory role in sporulation. It may be an element of the effector pathway responsible for the activation of sporulation genes in response to nutritional stress. Spo0A may act in concert with spo0H (a sigma factor) to control the expression of some genes that are critical to the sporulation process.</text>
</comment>
<dbReference type="PROSITE" id="PS01124">
    <property type="entry name" value="HTH_ARAC_FAMILY_2"/>
    <property type="match status" value="1"/>
</dbReference>
<name>A0A4U8Q282_9FIRM</name>
<evidence type="ECO:0000256" key="1">
    <source>
        <dbReference type="ARBA" id="ARBA00018672"/>
    </source>
</evidence>
<dbReference type="InterPro" id="IPR009057">
    <property type="entry name" value="Homeodomain-like_sf"/>
</dbReference>
<feature type="modified residue" description="4-aspartylphosphate" evidence="6">
    <location>
        <position position="55"/>
    </location>
</feature>
<dbReference type="PANTHER" id="PTHR43280:SF2">
    <property type="entry name" value="HTH-TYPE TRANSCRIPTIONAL REGULATOR EXSA"/>
    <property type="match status" value="1"/>
</dbReference>
<dbReference type="SMART" id="SM00342">
    <property type="entry name" value="HTH_ARAC"/>
    <property type="match status" value="1"/>
</dbReference>
<organism evidence="9 10">
    <name type="scientific">Robinsoniella peoriensis</name>
    <dbReference type="NCBI Taxonomy" id="180332"/>
    <lineage>
        <taxon>Bacteria</taxon>
        <taxon>Bacillati</taxon>
        <taxon>Bacillota</taxon>
        <taxon>Clostridia</taxon>
        <taxon>Lachnospirales</taxon>
        <taxon>Lachnospiraceae</taxon>
        <taxon>Robinsoniella</taxon>
    </lineage>
</organism>
<dbReference type="OrthoDB" id="9794370at2"/>
<dbReference type="SMART" id="SM00448">
    <property type="entry name" value="REC"/>
    <property type="match status" value="1"/>
</dbReference>
<dbReference type="GO" id="GO:0043565">
    <property type="term" value="F:sequence-specific DNA binding"/>
    <property type="evidence" value="ECO:0007669"/>
    <property type="project" value="InterPro"/>
</dbReference>
<dbReference type="GO" id="GO:0000160">
    <property type="term" value="P:phosphorelay signal transduction system"/>
    <property type="evidence" value="ECO:0007669"/>
    <property type="project" value="InterPro"/>
</dbReference>
<dbReference type="Proteomes" id="UP000306509">
    <property type="component" value="Unassembled WGS sequence"/>
</dbReference>
<dbReference type="InterPro" id="IPR018062">
    <property type="entry name" value="HTH_AraC-typ_CS"/>
</dbReference>
<keyword evidence="10" id="KW-1185">Reference proteome</keyword>
<evidence type="ECO:0000256" key="5">
    <source>
        <dbReference type="ARBA" id="ARBA00024867"/>
    </source>
</evidence>
<dbReference type="Pfam" id="PF12833">
    <property type="entry name" value="HTH_18"/>
    <property type="match status" value="1"/>
</dbReference>
<comment type="caution">
    <text evidence="9">The sequence shown here is derived from an EMBL/GenBank/DDBJ whole genome shotgun (WGS) entry which is preliminary data.</text>
</comment>
<dbReference type="Pfam" id="PF00072">
    <property type="entry name" value="Response_reg"/>
    <property type="match status" value="1"/>
</dbReference>
<dbReference type="EMBL" id="QGQD01000107">
    <property type="protein sequence ID" value="TLC97992.1"/>
    <property type="molecule type" value="Genomic_DNA"/>
</dbReference>
<evidence type="ECO:0000259" key="7">
    <source>
        <dbReference type="PROSITE" id="PS01124"/>
    </source>
</evidence>
<evidence type="ECO:0000256" key="3">
    <source>
        <dbReference type="ARBA" id="ARBA00023125"/>
    </source>
</evidence>
<dbReference type="CDD" id="cd17536">
    <property type="entry name" value="REC_YesN-like"/>
    <property type="match status" value="1"/>
</dbReference>
<keyword evidence="9" id="KW-0489">Methyltransferase</keyword>
<dbReference type="PANTHER" id="PTHR43280">
    <property type="entry name" value="ARAC-FAMILY TRANSCRIPTIONAL REGULATOR"/>
    <property type="match status" value="1"/>
</dbReference>
<dbReference type="InterPro" id="IPR001789">
    <property type="entry name" value="Sig_transdc_resp-reg_receiver"/>
</dbReference>
<dbReference type="InterPro" id="IPR011006">
    <property type="entry name" value="CheY-like_superfamily"/>
</dbReference>
<evidence type="ECO:0000256" key="2">
    <source>
        <dbReference type="ARBA" id="ARBA00023015"/>
    </source>
</evidence>
<keyword evidence="9" id="KW-0808">Transferase</keyword>